<proteinExistence type="predicted"/>
<dbReference type="GO" id="GO:0006790">
    <property type="term" value="P:sulfur compound metabolic process"/>
    <property type="evidence" value="ECO:0007669"/>
    <property type="project" value="TreeGrafter"/>
</dbReference>
<dbReference type="GO" id="GO:0047627">
    <property type="term" value="F:adenylylsulfatase activity"/>
    <property type="evidence" value="ECO:0007669"/>
    <property type="project" value="TreeGrafter"/>
</dbReference>
<dbReference type="Proteomes" id="UP000176714">
    <property type="component" value="Unassembled WGS sequence"/>
</dbReference>
<dbReference type="AlphaFoldDB" id="A0A1F6ES86"/>
<dbReference type="GO" id="GO:0009150">
    <property type="term" value="P:purine ribonucleotide metabolic process"/>
    <property type="evidence" value="ECO:0007669"/>
    <property type="project" value="TreeGrafter"/>
</dbReference>
<dbReference type="PANTHER" id="PTHR47670:SF1">
    <property type="entry name" value="ADENYLYLSULFATASE HINT3"/>
    <property type="match status" value="1"/>
</dbReference>
<feature type="short sequence motif" description="Histidine triad motif" evidence="1">
    <location>
        <begin position="94"/>
        <end position="98"/>
    </location>
</feature>
<dbReference type="InterPro" id="IPR036265">
    <property type="entry name" value="HIT-like_sf"/>
</dbReference>
<dbReference type="SUPFAM" id="SSF54197">
    <property type="entry name" value="HIT-like"/>
    <property type="match status" value="1"/>
</dbReference>
<protein>
    <recommendedName>
        <fullName evidence="2">HIT domain-containing protein</fullName>
    </recommendedName>
</protein>
<dbReference type="STRING" id="1798516.A2950_00650"/>
<dbReference type="PANTHER" id="PTHR47670">
    <property type="entry name" value="ADENYLYLSULFATASE HINT3"/>
    <property type="match status" value="1"/>
</dbReference>
<reference evidence="3 4" key="1">
    <citation type="journal article" date="2016" name="Nat. Commun.">
        <title>Thousands of microbial genomes shed light on interconnected biogeochemical processes in an aquifer system.</title>
        <authorList>
            <person name="Anantharaman K."/>
            <person name="Brown C.T."/>
            <person name="Hug L.A."/>
            <person name="Sharon I."/>
            <person name="Castelle C.J."/>
            <person name="Probst A.J."/>
            <person name="Thomas B.C."/>
            <person name="Singh A."/>
            <person name="Wilkins M.J."/>
            <person name="Karaoz U."/>
            <person name="Brodie E.L."/>
            <person name="Williams K.H."/>
            <person name="Hubbard S.S."/>
            <person name="Banfield J.F."/>
        </authorList>
    </citation>
    <scope>NUCLEOTIDE SEQUENCE [LARGE SCALE GENOMIC DNA]</scope>
</reference>
<dbReference type="Gene3D" id="3.30.428.10">
    <property type="entry name" value="HIT-like"/>
    <property type="match status" value="1"/>
</dbReference>
<evidence type="ECO:0000313" key="3">
    <source>
        <dbReference type="EMBL" id="OGG76467.1"/>
    </source>
</evidence>
<gene>
    <name evidence="3" type="ORF">A2950_00650</name>
</gene>
<dbReference type="Pfam" id="PF01230">
    <property type="entry name" value="HIT"/>
    <property type="match status" value="1"/>
</dbReference>
<evidence type="ECO:0000256" key="1">
    <source>
        <dbReference type="PROSITE-ProRule" id="PRU00464"/>
    </source>
</evidence>
<evidence type="ECO:0000259" key="2">
    <source>
        <dbReference type="PROSITE" id="PS51084"/>
    </source>
</evidence>
<dbReference type="InterPro" id="IPR011146">
    <property type="entry name" value="HIT-like"/>
</dbReference>
<feature type="domain" description="HIT" evidence="2">
    <location>
        <begin position="1"/>
        <end position="109"/>
    </location>
</feature>
<evidence type="ECO:0000313" key="4">
    <source>
        <dbReference type="Proteomes" id="UP000176714"/>
    </source>
</evidence>
<comment type="caution">
    <text evidence="3">The sequence shown here is derived from an EMBL/GenBank/DDBJ whole genome shotgun (WGS) entry which is preliminary data.</text>
</comment>
<organism evidence="3 4">
    <name type="scientific">Candidatus Kaiserbacteria bacterium RIFCSPLOWO2_01_FULL_55_19</name>
    <dbReference type="NCBI Taxonomy" id="1798516"/>
    <lineage>
        <taxon>Bacteria</taxon>
        <taxon>Candidatus Kaiseribacteriota</taxon>
    </lineage>
</organism>
<name>A0A1F6ES86_9BACT</name>
<dbReference type="PROSITE" id="PS51084">
    <property type="entry name" value="HIT_2"/>
    <property type="match status" value="1"/>
</dbReference>
<sequence>MDGRVTHRNGYPFITLYETPHSLAFMSLDIPYKEDGHILVIPKKRYVELPDIPANVLSDILGAIKKVGNAITSNHGGYNVLLNNGRDAGQYMMHAHFHVIPRRPDDGIRIEFWKHPKVSIEEFIQLNNTLKQLIG</sequence>
<dbReference type="EMBL" id="MFMD01000017">
    <property type="protein sequence ID" value="OGG76467.1"/>
    <property type="molecule type" value="Genomic_DNA"/>
</dbReference>
<accession>A0A1F6ES86</accession>